<dbReference type="PANTHER" id="PTHR34322">
    <property type="entry name" value="TRANSPOSASE, Y1_TNP DOMAIN-CONTAINING"/>
    <property type="match status" value="1"/>
</dbReference>
<evidence type="ECO:0000313" key="3">
    <source>
        <dbReference type="Proteomes" id="UP000034063"/>
    </source>
</evidence>
<dbReference type="PANTHER" id="PTHR34322:SF2">
    <property type="entry name" value="TRANSPOSASE IS200-LIKE DOMAIN-CONTAINING PROTEIN"/>
    <property type="match status" value="1"/>
</dbReference>
<evidence type="ECO:0000259" key="1">
    <source>
        <dbReference type="SMART" id="SM01321"/>
    </source>
</evidence>
<dbReference type="SMART" id="SM01321">
    <property type="entry name" value="Y1_Tnp"/>
    <property type="match status" value="1"/>
</dbReference>
<dbReference type="AlphaFoldDB" id="A0A0G1HK70"/>
<dbReference type="Gene3D" id="3.30.70.1290">
    <property type="entry name" value="Transposase IS200-like"/>
    <property type="match status" value="1"/>
</dbReference>
<sequence length="232" mass="27297">MPAKNSEKLYMSNGYYHIYNRGVEKRKIFLSDMDYGVFLSYLKEYLLPKDTKTLLTILGNQESSLQDKHEATKLLRMNNFYGDITLIAYCLMPNHFHFLIHQNTSNAIDTFMNSMATRYTMYFNKKDKRVGPLYQSVYKAVLVRTDEQLLQLTKYIHRNSLELASKGHPFKGSPFTIQPSSYPEYLGLRNTTWVHPENILKYFSKTNKFLSYKSFVNQDESTEVIREMLIDI</sequence>
<dbReference type="InterPro" id="IPR036515">
    <property type="entry name" value="Transposase_17_sf"/>
</dbReference>
<protein>
    <recommendedName>
        <fullName evidence="1">Transposase IS200-like domain-containing protein</fullName>
    </recommendedName>
</protein>
<evidence type="ECO:0000313" key="2">
    <source>
        <dbReference type="EMBL" id="KKT47340.1"/>
    </source>
</evidence>
<dbReference type="Pfam" id="PF01797">
    <property type="entry name" value="Y1_Tnp"/>
    <property type="match status" value="1"/>
</dbReference>
<reference evidence="2 3" key="1">
    <citation type="journal article" date="2015" name="Nature">
        <title>rRNA introns, odd ribosomes, and small enigmatic genomes across a large radiation of phyla.</title>
        <authorList>
            <person name="Brown C.T."/>
            <person name="Hug L.A."/>
            <person name="Thomas B.C."/>
            <person name="Sharon I."/>
            <person name="Castelle C.J."/>
            <person name="Singh A."/>
            <person name="Wilkins M.J."/>
            <person name="Williams K.H."/>
            <person name="Banfield J.F."/>
        </authorList>
    </citation>
    <scope>NUCLEOTIDE SEQUENCE [LARGE SCALE GENOMIC DNA]</scope>
</reference>
<name>A0A0G1HK70_9BACT</name>
<organism evidence="2 3">
    <name type="scientific">Candidatus Gottesmanbacteria bacterium GW2011_GWA2_44_17</name>
    <dbReference type="NCBI Taxonomy" id="1618444"/>
    <lineage>
        <taxon>Bacteria</taxon>
        <taxon>Candidatus Gottesmaniibacteriota</taxon>
    </lineage>
</organism>
<dbReference type="EMBL" id="LCIB01000010">
    <property type="protein sequence ID" value="KKT47340.1"/>
    <property type="molecule type" value="Genomic_DNA"/>
</dbReference>
<comment type="caution">
    <text evidence="2">The sequence shown here is derived from an EMBL/GenBank/DDBJ whole genome shotgun (WGS) entry which is preliminary data.</text>
</comment>
<accession>A0A0G1HK70</accession>
<feature type="domain" description="Transposase IS200-like" evidence="1">
    <location>
        <begin position="11"/>
        <end position="159"/>
    </location>
</feature>
<dbReference type="SUPFAM" id="SSF143422">
    <property type="entry name" value="Transposase IS200-like"/>
    <property type="match status" value="1"/>
</dbReference>
<dbReference type="GO" id="GO:0006313">
    <property type="term" value="P:DNA transposition"/>
    <property type="evidence" value="ECO:0007669"/>
    <property type="project" value="InterPro"/>
</dbReference>
<dbReference type="GO" id="GO:0003677">
    <property type="term" value="F:DNA binding"/>
    <property type="evidence" value="ECO:0007669"/>
    <property type="project" value="InterPro"/>
</dbReference>
<dbReference type="GO" id="GO:0004803">
    <property type="term" value="F:transposase activity"/>
    <property type="evidence" value="ECO:0007669"/>
    <property type="project" value="InterPro"/>
</dbReference>
<gene>
    <name evidence="2" type="ORF">UW37_C0010G0010</name>
</gene>
<dbReference type="InterPro" id="IPR002686">
    <property type="entry name" value="Transposase_17"/>
</dbReference>
<proteinExistence type="predicted"/>
<dbReference type="Proteomes" id="UP000034063">
    <property type="component" value="Unassembled WGS sequence"/>
</dbReference>